<name>A0A4Z2F5P7_9TELE</name>
<comment type="caution">
    <text evidence="1">The sequence shown here is derived from an EMBL/GenBank/DDBJ whole genome shotgun (WGS) entry which is preliminary data.</text>
</comment>
<dbReference type="Proteomes" id="UP000314294">
    <property type="component" value="Unassembled WGS sequence"/>
</dbReference>
<dbReference type="EMBL" id="SRLO01001618">
    <property type="protein sequence ID" value="TNN36439.1"/>
    <property type="molecule type" value="Genomic_DNA"/>
</dbReference>
<keyword evidence="2" id="KW-1185">Reference proteome</keyword>
<reference evidence="1 2" key="1">
    <citation type="submission" date="2019-03" db="EMBL/GenBank/DDBJ databases">
        <title>First draft genome of Liparis tanakae, snailfish: a comprehensive survey of snailfish specific genes.</title>
        <authorList>
            <person name="Kim W."/>
            <person name="Song I."/>
            <person name="Jeong J.-H."/>
            <person name="Kim D."/>
            <person name="Kim S."/>
            <person name="Ryu S."/>
            <person name="Song J.Y."/>
            <person name="Lee S.K."/>
        </authorList>
    </citation>
    <scope>NUCLEOTIDE SEQUENCE [LARGE SCALE GENOMIC DNA]</scope>
    <source>
        <tissue evidence="1">Muscle</tissue>
    </source>
</reference>
<evidence type="ECO:0000313" key="2">
    <source>
        <dbReference type="Proteomes" id="UP000314294"/>
    </source>
</evidence>
<accession>A0A4Z2F5P7</accession>
<dbReference type="AlphaFoldDB" id="A0A4Z2F5P7"/>
<gene>
    <name evidence="1" type="ORF">EYF80_053395</name>
</gene>
<sequence>MAHRGVRHAERASERQHYAACVGRGGCAVICRSQNFPWSTGVALYHVVRPALGPRSLLTGKLD</sequence>
<proteinExistence type="predicted"/>
<protein>
    <submittedName>
        <fullName evidence="1">Uncharacterized protein</fullName>
    </submittedName>
</protein>
<evidence type="ECO:0000313" key="1">
    <source>
        <dbReference type="EMBL" id="TNN36439.1"/>
    </source>
</evidence>
<organism evidence="1 2">
    <name type="scientific">Liparis tanakae</name>
    <name type="common">Tanaka's snailfish</name>
    <dbReference type="NCBI Taxonomy" id="230148"/>
    <lineage>
        <taxon>Eukaryota</taxon>
        <taxon>Metazoa</taxon>
        <taxon>Chordata</taxon>
        <taxon>Craniata</taxon>
        <taxon>Vertebrata</taxon>
        <taxon>Euteleostomi</taxon>
        <taxon>Actinopterygii</taxon>
        <taxon>Neopterygii</taxon>
        <taxon>Teleostei</taxon>
        <taxon>Neoteleostei</taxon>
        <taxon>Acanthomorphata</taxon>
        <taxon>Eupercaria</taxon>
        <taxon>Perciformes</taxon>
        <taxon>Cottioidei</taxon>
        <taxon>Cottales</taxon>
        <taxon>Liparidae</taxon>
        <taxon>Liparis</taxon>
    </lineage>
</organism>